<dbReference type="EMBL" id="JAGRRH010000004">
    <property type="protein sequence ID" value="KAG7371568.1"/>
    <property type="molecule type" value="Genomic_DNA"/>
</dbReference>
<dbReference type="Proteomes" id="UP000693970">
    <property type="component" value="Unassembled WGS sequence"/>
</dbReference>
<proteinExistence type="predicted"/>
<sequence length="125" mass="14610">MYRYTERVCGALADWQELVECINQTSAAPGESRPTLSISRKQLSGWFRKQGGKEVSAIEKPLLTLKHRQQRVQWAKKWYHLLSNSHASVAFLDEKWIYTTNRRRPMKILPPTELENGKVRVYQPP</sequence>
<accession>A0A9K3M0T6</accession>
<comment type="caution">
    <text evidence="1">The sequence shown here is derived from an EMBL/GenBank/DDBJ whole genome shotgun (WGS) entry which is preliminary data.</text>
</comment>
<name>A0A9K3M0T6_9STRA</name>
<protein>
    <submittedName>
        <fullName evidence="1">Transposase</fullName>
    </submittedName>
</protein>
<reference evidence="1" key="2">
    <citation type="submission" date="2021-04" db="EMBL/GenBank/DDBJ databases">
        <authorList>
            <person name="Podell S."/>
        </authorList>
    </citation>
    <scope>NUCLEOTIDE SEQUENCE</scope>
    <source>
        <strain evidence="1">Hildebrandi</strain>
    </source>
</reference>
<reference evidence="1" key="1">
    <citation type="journal article" date="2021" name="Sci. Rep.">
        <title>Diploid genomic architecture of Nitzschia inconspicua, an elite biomass production diatom.</title>
        <authorList>
            <person name="Oliver A."/>
            <person name="Podell S."/>
            <person name="Pinowska A."/>
            <person name="Traller J.C."/>
            <person name="Smith S.R."/>
            <person name="McClure R."/>
            <person name="Beliaev A."/>
            <person name="Bohutskyi P."/>
            <person name="Hill E.A."/>
            <person name="Rabines A."/>
            <person name="Zheng H."/>
            <person name="Allen L.Z."/>
            <person name="Kuo A."/>
            <person name="Grigoriev I.V."/>
            <person name="Allen A.E."/>
            <person name="Hazlebeck D."/>
            <person name="Allen E.E."/>
        </authorList>
    </citation>
    <scope>NUCLEOTIDE SEQUENCE</scope>
    <source>
        <strain evidence="1">Hildebrandi</strain>
    </source>
</reference>
<gene>
    <name evidence="1" type="ORF">IV203_020138</name>
</gene>
<evidence type="ECO:0000313" key="1">
    <source>
        <dbReference type="EMBL" id="KAG7371568.1"/>
    </source>
</evidence>
<organism evidence="1 2">
    <name type="scientific">Nitzschia inconspicua</name>
    <dbReference type="NCBI Taxonomy" id="303405"/>
    <lineage>
        <taxon>Eukaryota</taxon>
        <taxon>Sar</taxon>
        <taxon>Stramenopiles</taxon>
        <taxon>Ochrophyta</taxon>
        <taxon>Bacillariophyta</taxon>
        <taxon>Bacillariophyceae</taxon>
        <taxon>Bacillariophycidae</taxon>
        <taxon>Bacillariales</taxon>
        <taxon>Bacillariaceae</taxon>
        <taxon>Nitzschia</taxon>
    </lineage>
</organism>
<evidence type="ECO:0000313" key="2">
    <source>
        <dbReference type="Proteomes" id="UP000693970"/>
    </source>
</evidence>
<dbReference type="AlphaFoldDB" id="A0A9K3M0T6"/>
<keyword evidence="2" id="KW-1185">Reference proteome</keyword>